<evidence type="ECO:0000313" key="8">
    <source>
        <dbReference type="Proteomes" id="UP001075354"/>
    </source>
</evidence>
<keyword evidence="2" id="KW-0677">Repeat</keyword>
<comment type="caution">
    <text evidence="7">The sequence shown here is derived from an EMBL/GenBank/DDBJ whole genome shotgun (WGS) entry which is preliminary data.</text>
</comment>
<feature type="domain" description="Phorbol-ester/DAG-type" evidence="6">
    <location>
        <begin position="147"/>
        <end position="198"/>
    </location>
</feature>
<evidence type="ECO:0000256" key="3">
    <source>
        <dbReference type="ARBA" id="ARBA00022771"/>
    </source>
</evidence>
<evidence type="ECO:0000256" key="4">
    <source>
        <dbReference type="ARBA" id="ARBA00022833"/>
    </source>
</evidence>
<dbReference type="InterPro" id="IPR046349">
    <property type="entry name" value="C1-like_sf"/>
</dbReference>
<dbReference type="Pfam" id="PF00130">
    <property type="entry name" value="C1_1"/>
    <property type="match status" value="1"/>
</dbReference>
<dbReference type="SMART" id="SM01175">
    <property type="entry name" value="DUF4206"/>
    <property type="match status" value="1"/>
</dbReference>
<dbReference type="CDD" id="cd20819">
    <property type="entry name" value="C1_DEF8"/>
    <property type="match status" value="1"/>
</dbReference>
<evidence type="ECO:0000259" key="6">
    <source>
        <dbReference type="PROSITE" id="PS50081"/>
    </source>
</evidence>
<dbReference type="GO" id="GO:0008270">
    <property type="term" value="F:zinc ion binding"/>
    <property type="evidence" value="ECO:0007669"/>
    <property type="project" value="UniProtKB-KW"/>
</dbReference>
<evidence type="ECO:0000313" key="7">
    <source>
        <dbReference type="EMBL" id="KAJ1525302.1"/>
    </source>
</evidence>
<gene>
    <name evidence="7" type="ORF">ONE63_010124</name>
</gene>
<dbReference type="InterPro" id="IPR025258">
    <property type="entry name" value="RH_dom"/>
</dbReference>
<comment type="similarity">
    <text evidence="5">Belongs to the DEF8 family.</text>
</comment>
<dbReference type="PANTHER" id="PTHR12326:SF3">
    <property type="entry name" value="DIFFERENTIALLY EXPRESSED IN FDCP 8 HOMOLOG"/>
    <property type="match status" value="1"/>
</dbReference>
<proteinExistence type="inferred from homology"/>
<dbReference type="Gene3D" id="3.30.60.20">
    <property type="match status" value="1"/>
</dbReference>
<dbReference type="SMART" id="SM00109">
    <property type="entry name" value="C1"/>
    <property type="match status" value="1"/>
</dbReference>
<reference evidence="7" key="1">
    <citation type="submission" date="2022-12" db="EMBL/GenBank/DDBJ databases">
        <title>Chromosome-level genome assembly of the bean flower thrips Megalurothrips usitatus.</title>
        <authorList>
            <person name="Ma L."/>
            <person name="Liu Q."/>
            <person name="Li H."/>
            <person name="Cai W."/>
        </authorList>
    </citation>
    <scope>NUCLEOTIDE SEQUENCE</scope>
    <source>
        <strain evidence="7">Cailab_2022a</strain>
    </source>
</reference>
<organism evidence="7 8">
    <name type="scientific">Megalurothrips usitatus</name>
    <name type="common">bean blossom thrips</name>
    <dbReference type="NCBI Taxonomy" id="439358"/>
    <lineage>
        <taxon>Eukaryota</taxon>
        <taxon>Metazoa</taxon>
        <taxon>Ecdysozoa</taxon>
        <taxon>Arthropoda</taxon>
        <taxon>Hexapoda</taxon>
        <taxon>Insecta</taxon>
        <taxon>Pterygota</taxon>
        <taxon>Neoptera</taxon>
        <taxon>Paraneoptera</taxon>
        <taxon>Thysanoptera</taxon>
        <taxon>Terebrantia</taxon>
        <taxon>Thripoidea</taxon>
        <taxon>Thripidae</taxon>
        <taxon>Megalurothrips</taxon>
    </lineage>
</organism>
<keyword evidence="8" id="KW-1185">Reference proteome</keyword>
<dbReference type="InterPro" id="IPR047983">
    <property type="entry name" value="DEF8_C1"/>
</dbReference>
<dbReference type="PROSITE" id="PS00479">
    <property type="entry name" value="ZF_DAG_PE_1"/>
    <property type="match status" value="1"/>
</dbReference>
<evidence type="ECO:0000256" key="1">
    <source>
        <dbReference type="ARBA" id="ARBA00022723"/>
    </source>
</evidence>
<evidence type="ECO:0000256" key="5">
    <source>
        <dbReference type="ARBA" id="ARBA00029450"/>
    </source>
</evidence>
<keyword evidence="1" id="KW-0479">Metal-binding</keyword>
<dbReference type="InterPro" id="IPR002219">
    <property type="entry name" value="PKC_DAG/PE"/>
</dbReference>
<dbReference type="SUPFAM" id="SSF57889">
    <property type="entry name" value="Cysteine-rich domain"/>
    <property type="match status" value="1"/>
</dbReference>
<keyword evidence="4" id="KW-0862">Zinc</keyword>
<dbReference type="Pfam" id="PF13901">
    <property type="entry name" value="RH_dom"/>
    <property type="match status" value="1"/>
</dbReference>
<dbReference type="PANTHER" id="PTHR12326">
    <property type="entry name" value="PLECKSTRIN HOMOLOGY DOMAIN CONTAINING PROTEIN"/>
    <property type="match status" value="1"/>
</dbReference>
<dbReference type="EMBL" id="JAPTSV010000008">
    <property type="protein sequence ID" value="KAJ1525302.1"/>
    <property type="molecule type" value="Genomic_DNA"/>
</dbReference>
<name>A0AAV7XPE3_9NEOP</name>
<keyword evidence="3" id="KW-0863">Zinc-finger</keyword>
<dbReference type="Proteomes" id="UP001075354">
    <property type="component" value="Chromosome 8"/>
</dbReference>
<accession>A0AAV7XPE3</accession>
<sequence>MEKPDVNCEPGECGAVATRTASPVSSVSGALSDDSSEKTLPSYPFLGSAEDTFIQSGLNLITVSELKQAVEKCKEMVLETKEYSDERKWLVRYLIELRLRLEDAREAEAEHKILEPIGTPDLSPTNDSVVPHDGVVKKTRDKRIILGHHFVLQAPTRNILKCDRCCGNIWGVLHLWYTCSDCQYKCHMKCLEKIKRQCTLVRVSETPFYSNNICPEVGLAAQEYRCYECKTLICQKGGWCEPRRCDYDGRYYCSNCHWDYASIIPARVVHNWDFVERKVCCDCFNFLRLMLDRPVINLDVLNPQLFQFVLDLVAIKKLRSQILLVKQYLIRCPSGLKEKNRKGLVWSLSSQLTENPSVLFSLQDLINIHNNTFIPVLQEAVDISANHIRNCLVCKQKGYYCELCPPRKKHEEEGAEHQKQRRDVILFAFDDDKLVFVCSKCSAVFHRECWMRKTSGACPRCDRLQERQSLLQEPID</sequence>
<protein>
    <recommendedName>
        <fullName evidence="6">Phorbol-ester/DAG-type domain-containing protein</fullName>
    </recommendedName>
</protein>
<evidence type="ECO:0000256" key="2">
    <source>
        <dbReference type="ARBA" id="ARBA00022737"/>
    </source>
</evidence>
<dbReference type="PROSITE" id="PS50081">
    <property type="entry name" value="ZF_DAG_PE_2"/>
    <property type="match status" value="1"/>
</dbReference>
<dbReference type="AlphaFoldDB" id="A0AAV7XPE3"/>
<dbReference type="InterPro" id="IPR051366">
    <property type="entry name" value="DEF8"/>
</dbReference>